<dbReference type="SUPFAM" id="SSF50475">
    <property type="entry name" value="FMN-binding split barrel"/>
    <property type="match status" value="1"/>
</dbReference>
<dbReference type="InterPro" id="IPR012349">
    <property type="entry name" value="Split_barrel_FMN-bd"/>
</dbReference>
<evidence type="ECO:0000256" key="2">
    <source>
        <dbReference type="ARBA" id="ARBA00022630"/>
    </source>
</evidence>
<evidence type="ECO:0000256" key="3">
    <source>
        <dbReference type="ARBA" id="ARBA00022643"/>
    </source>
</evidence>
<keyword evidence="7" id="KW-1185">Reference proteome</keyword>
<dbReference type="EMBL" id="SGPK01000063">
    <property type="protein sequence ID" value="THH09456.1"/>
    <property type="molecule type" value="Genomic_DNA"/>
</dbReference>
<dbReference type="PANTHER" id="PTHR33798:SF5">
    <property type="entry name" value="FLAVIN REDUCTASE LIKE DOMAIN-CONTAINING PROTEIN"/>
    <property type="match status" value="1"/>
</dbReference>
<accession>A0A4S4LCE6</accession>
<dbReference type="GO" id="GO:0010181">
    <property type="term" value="F:FMN binding"/>
    <property type="evidence" value="ECO:0007669"/>
    <property type="project" value="InterPro"/>
</dbReference>
<comment type="cofactor">
    <cofactor evidence="1">
        <name>FMN</name>
        <dbReference type="ChEBI" id="CHEBI:58210"/>
    </cofactor>
</comment>
<proteinExistence type="inferred from homology"/>
<dbReference type="SMART" id="SM00903">
    <property type="entry name" value="Flavin_Reduct"/>
    <property type="match status" value="1"/>
</dbReference>
<feature type="domain" description="Flavin reductase like" evidence="5">
    <location>
        <begin position="69"/>
        <end position="211"/>
    </location>
</feature>
<keyword evidence="2" id="KW-0285">Flavoprotein</keyword>
<dbReference type="OrthoDB" id="10250990at2759"/>
<dbReference type="InterPro" id="IPR002563">
    <property type="entry name" value="Flavin_Rdtase-like_dom"/>
</dbReference>
<sequence>MSDNAKLPPFDASLAFHKTQSPDIGWTLGSGMRDATPLARQWKEDERLGWKTLDFDKMEKPDVYRLLTSAITPRPVAFVSTLSASGEPNLAPFSYFSMVSHNPPLVSISCTLPSNRPKDTRENIKETKEFVVNIISEAFVDAASSTSIEAPADIDEWAVSGLTSMPSLRQLYHFLDITLPELPSSGPTGSLILGRIRRAHIRRAVLTKNTVAPGSETDSVVVDPALLRPIARLGGDTFARLGTGFDIARPSWRALEGEVRALQKRQGHDE</sequence>
<dbReference type="AlphaFoldDB" id="A0A4S4LCE6"/>
<keyword evidence="3" id="KW-0288">FMN</keyword>
<evidence type="ECO:0000313" key="7">
    <source>
        <dbReference type="Proteomes" id="UP000308199"/>
    </source>
</evidence>
<evidence type="ECO:0000259" key="5">
    <source>
        <dbReference type="SMART" id="SM00903"/>
    </source>
</evidence>
<comment type="caution">
    <text evidence="6">The sequence shown here is derived from an EMBL/GenBank/DDBJ whole genome shotgun (WGS) entry which is preliminary data.</text>
</comment>
<dbReference type="Gene3D" id="2.30.110.10">
    <property type="entry name" value="Electron Transport, Fmn-binding Protein, Chain A"/>
    <property type="match status" value="1"/>
</dbReference>
<reference evidence="6 7" key="1">
    <citation type="submission" date="2019-02" db="EMBL/GenBank/DDBJ databases">
        <title>Genome sequencing of the rare red list fungi Phellinidium pouzarii.</title>
        <authorList>
            <person name="Buettner E."/>
            <person name="Kellner H."/>
        </authorList>
    </citation>
    <scope>NUCLEOTIDE SEQUENCE [LARGE SCALE GENOMIC DNA]</scope>
    <source>
        <strain evidence="6 7">DSM 108285</strain>
    </source>
</reference>
<evidence type="ECO:0000256" key="4">
    <source>
        <dbReference type="ARBA" id="ARBA00038054"/>
    </source>
</evidence>
<evidence type="ECO:0000256" key="1">
    <source>
        <dbReference type="ARBA" id="ARBA00001917"/>
    </source>
</evidence>
<protein>
    <recommendedName>
        <fullName evidence="5">Flavin reductase like domain-containing protein</fullName>
    </recommendedName>
</protein>
<dbReference type="Pfam" id="PF01613">
    <property type="entry name" value="Flavin_Reduct"/>
    <property type="match status" value="1"/>
</dbReference>
<evidence type="ECO:0000313" key="6">
    <source>
        <dbReference type="EMBL" id="THH09456.1"/>
    </source>
</evidence>
<dbReference type="PANTHER" id="PTHR33798">
    <property type="entry name" value="FLAVOPROTEIN OXYGENASE"/>
    <property type="match status" value="1"/>
</dbReference>
<organism evidence="6 7">
    <name type="scientific">Phellinidium pouzarii</name>
    <dbReference type="NCBI Taxonomy" id="167371"/>
    <lineage>
        <taxon>Eukaryota</taxon>
        <taxon>Fungi</taxon>
        <taxon>Dikarya</taxon>
        <taxon>Basidiomycota</taxon>
        <taxon>Agaricomycotina</taxon>
        <taxon>Agaricomycetes</taxon>
        <taxon>Hymenochaetales</taxon>
        <taxon>Hymenochaetaceae</taxon>
        <taxon>Phellinidium</taxon>
    </lineage>
</organism>
<dbReference type="Proteomes" id="UP000308199">
    <property type="component" value="Unassembled WGS sequence"/>
</dbReference>
<name>A0A4S4LCE6_9AGAM</name>
<comment type="similarity">
    <text evidence="4">Belongs to the flavoredoxin family.</text>
</comment>
<gene>
    <name evidence="6" type="ORF">EW145_g2010</name>
</gene>